<evidence type="ECO:0000256" key="1">
    <source>
        <dbReference type="SAM" id="MobiDB-lite"/>
    </source>
</evidence>
<reference evidence="2" key="1">
    <citation type="submission" date="2019-08" db="EMBL/GenBank/DDBJ databases">
        <title>The improved chromosome-level genome for the pearl oyster Pinctada fucata martensii using PacBio sequencing and Hi-C.</title>
        <authorList>
            <person name="Zheng Z."/>
        </authorList>
    </citation>
    <scope>NUCLEOTIDE SEQUENCE</scope>
    <source>
        <strain evidence="2">ZZ-2019</strain>
        <tissue evidence="2">Adductor muscle</tissue>
    </source>
</reference>
<evidence type="ECO:0000313" key="2">
    <source>
        <dbReference type="EMBL" id="KAK3084196.1"/>
    </source>
</evidence>
<comment type="caution">
    <text evidence="2">The sequence shown here is derived from an EMBL/GenBank/DDBJ whole genome shotgun (WGS) entry which is preliminary data.</text>
</comment>
<name>A0AA88XFN1_PINIB</name>
<evidence type="ECO:0000313" key="3">
    <source>
        <dbReference type="Proteomes" id="UP001186944"/>
    </source>
</evidence>
<keyword evidence="3" id="KW-1185">Reference proteome</keyword>
<dbReference type="Proteomes" id="UP001186944">
    <property type="component" value="Unassembled WGS sequence"/>
</dbReference>
<dbReference type="EMBL" id="VSWD01000013">
    <property type="protein sequence ID" value="KAK3084196.1"/>
    <property type="molecule type" value="Genomic_DNA"/>
</dbReference>
<dbReference type="AlphaFoldDB" id="A0AA88XFN1"/>
<accession>A0AA88XFN1</accession>
<feature type="compositionally biased region" description="Basic residues" evidence="1">
    <location>
        <begin position="82"/>
        <end position="96"/>
    </location>
</feature>
<gene>
    <name evidence="2" type="ORF">FSP39_009860</name>
</gene>
<sequence>MTLHNEEKRKRLTLPSLYGNLHANLKNPTTRTRSVFDQYKDYRSYPARDNISLASRELLSLPEISALNHSKMMRREGTFTKPRSRQSHHSFRSMRSFRRSTFDEEEPDFTKRLSENRVKHLLGELYTDKQYLEYIARTTEGRGIDAEVLKKSKKGLEYLKSRCLFWENQTPIPLRPDPFLIEQMYGGRSRLPSRRRSITRENPMPKSPVTQVRIDALKDVRGKTFHH</sequence>
<protein>
    <submittedName>
        <fullName evidence="2">Uncharacterized protein</fullName>
    </submittedName>
</protein>
<feature type="region of interest" description="Disordered" evidence="1">
    <location>
        <begin position="77"/>
        <end position="96"/>
    </location>
</feature>
<proteinExistence type="predicted"/>
<organism evidence="2 3">
    <name type="scientific">Pinctada imbricata</name>
    <name type="common">Atlantic pearl-oyster</name>
    <name type="synonym">Pinctada martensii</name>
    <dbReference type="NCBI Taxonomy" id="66713"/>
    <lineage>
        <taxon>Eukaryota</taxon>
        <taxon>Metazoa</taxon>
        <taxon>Spiralia</taxon>
        <taxon>Lophotrochozoa</taxon>
        <taxon>Mollusca</taxon>
        <taxon>Bivalvia</taxon>
        <taxon>Autobranchia</taxon>
        <taxon>Pteriomorphia</taxon>
        <taxon>Pterioida</taxon>
        <taxon>Pterioidea</taxon>
        <taxon>Pteriidae</taxon>
        <taxon>Pinctada</taxon>
    </lineage>
</organism>